<name>A0AA38C7H0_TAXCH</name>
<evidence type="ECO:0000313" key="2">
    <source>
        <dbReference type="Proteomes" id="UP000824469"/>
    </source>
</evidence>
<gene>
    <name evidence="1" type="ORF">KI387_042985</name>
</gene>
<reference evidence="1 2" key="1">
    <citation type="journal article" date="2021" name="Nat. Plants">
        <title>The Taxus genome provides insights into paclitaxel biosynthesis.</title>
        <authorList>
            <person name="Xiong X."/>
            <person name="Gou J."/>
            <person name="Liao Q."/>
            <person name="Li Y."/>
            <person name="Zhou Q."/>
            <person name="Bi G."/>
            <person name="Li C."/>
            <person name="Du R."/>
            <person name="Wang X."/>
            <person name="Sun T."/>
            <person name="Guo L."/>
            <person name="Liang H."/>
            <person name="Lu P."/>
            <person name="Wu Y."/>
            <person name="Zhang Z."/>
            <person name="Ro D.K."/>
            <person name="Shang Y."/>
            <person name="Huang S."/>
            <person name="Yan J."/>
        </authorList>
    </citation>
    <scope>NUCLEOTIDE SEQUENCE [LARGE SCALE GENOMIC DNA]</scope>
    <source>
        <strain evidence="1">Ta-2019</strain>
    </source>
</reference>
<dbReference type="PANTHER" id="PTHR33265">
    <property type="entry name" value="AVR9/CF-9 RAPIDLY ELICITED PROTEIN-RELATED"/>
    <property type="match status" value="1"/>
</dbReference>
<dbReference type="AlphaFoldDB" id="A0AA38C7H0"/>
<proteinExistence type="predicted"/>
<dbReference type="EMBL" id="JAHRHJ020003384">
    <property type="protein sequence ID" value="KAH9291829.1"/>
    <property type="molecule type" value="Genomic_DNA"/>
</dbReference>
<organism evidence="1 2">
    <name type="scientific">Taxus chinensis</name>
    <name type="common">Chinese yew</name>
    <name type="synonym">Taxus wallichiana var. chinensis</name>
    <dbReference type="NCBI Taxonomy" id="29808"/>
    <lineage>
        <taxon>Eukaryota</taxon>
        <taxon>Viridiplantae</taxon>
        <taxon>Streptophyta</taxon>
        <taxon>Embryophyta</taxon>
        <taxon>Tracheophyta</taxon>
        <taxon>Spermatophyta</taxon>
        <taxon>Pinopsida</taxon>
        <taxon>Pinidae</taxon>
        <taxon>Conifers II</taxon>
        <taxon>Cupressales</taxon>
        <taxon>Taxaceae</taxon>
        <taxon>Taxus</taxon>
    </lineage>
</organism>
<accession>A0AA38C7H0</accession>
<feature type="non-terminal residue" evidence="1">
    <location>
        <position position="121"/>
    </location>
</feature>
<keyword evidence="2" id="KW-1185">Reference proteome</keyword>
<evidence type="ECO:0000313" key="1">
    <source>
        <dbReference type="EMBL" id="KAH9291829.1"/>
    </source>
</evidence>
<dbReference type="Pfam" id="PF05553">
    <property type="entry name" value="DUF761"/>
    <property type="match status" value="1"/>
</dbReference>
<dbReference type="Proteomes" id="UP000824469">
    <property type="component" value="Unassembled WGS sequence"/>
</dbReference>
<protein>
    <submittedName>
        <fullName evidence="1">Uncharacterized protein</fullName>
    </submittedName>
</protein>
<comment type="caution">
    <text evidence="1">The sequence shown here is derived from an EMBL/GenBank/DDBJ whole genome shotgun (WGS) entry which is preliminary data.</text>
</comment>
<dbReference type="InterPro" id="IPR008480">
    <property type="entry name" value="DUF761_pln"/>
</dbReference>
<sequence>MKMKTLWKTLRSFKFHHKHRNAKALGLYREFSFRSDPPKPCFNFSKTETANSLPPDIVEYHEPEIIGESEIIEEYEIIAMESERQLECTEKPENNVDREAERFIAKFHEQLRLQRQSSLLR</sequence>